<dbReference type="eggNOG" id="KOG4659">
    <property type="taxonomic scope" value="Eukaryota"/>
</dbReference>
<dbReference type="InterPro" id="IPR056822">
    <property type="entry name" value="TEN_NHL"/>
</dbReference>
<evidence type="ECO:0000256" key="2">
    <source>
        <dbReference type="SAM" id="Phobius"/>
    </source>
</evidence>
<dbReference type="Gene3D" id="2.10.25.10">
    <property type="entry name" value="Laminin"/>
    <property type="match status" value="2"/>
</dbReference>
<dbReference type="PANTHER" id="PTHR46388:SF2">
    <property type="entry name" value="NHL REPEAT-CONTAINING PROTEIN 2"/>
    <property type="match status" value="1"/>
</dbReference>
<feature type="domain" description="EGF-like" evidence="3">
    <location>
        <begin position="768"/>
        <end position="807"/>
    </location>
</feature>
<keyword evidence="1" id="KW-1015">Disulfide bond</keyword>
<dbReference type="VEuPathDB" id="AmoebaDB:NAEGRDRAFT_64093"/>
<dbReference type="AlphaFoldDB" id="D2V5I8"/>
<name>D2V5I8_NAEGR</name>
<dbReference type="PROSITE" id="PS01186">
    <property type="entry name" value="EGF_2"/>
    <property type="match status" value="3"/>
</dbReference>
<dbReference type="OMA" id="CFGVNSQ"/>
<evidence type="ECO:0000259" key="3">
    <source>
        <dbReference type="PROSITE" id="PS50026"/>
    </source>
</evidence>
<dbReference type="KEGG" id="ngr:NAEGRDRAFT_64093"/>
<sequence length="974" mass="102408">MLNKLSIFQYLLLSIVFFTTSYMCLSTHASSVAPFVGVSSFAGSFSIGDGLPAAETKVENVYALTINSKTGDLYLTDNNRVRKVSSTNNIMSTFAGTNNQVNPEDGQPAVNTPLAEPRGLEISSNGEVYIADYSTCKIKKVSSQGIMTTIAGTGPGQNNDRRLVSVYTGDGAFANETQLSFPQAIAFHPITGELHIAETQSYKIRKITLEGRIATVVGSGQKGQESPDGVLAVNAIIGAPGNIIFDSIGNMYLSDRSFHKVRKVLTNGTIVTIAGNGMSAYNGDGILAVSASLFRPSGLALSSTGELYIAESYGHRIRKVLTNGTIITIAGTGVAGYEGDGGLAVNALLDAPESIFLSSDNYLLISDFGNKRIRKISLLDGTISTIAGDGLGDGKAASVYGILRYPIDVKKGPNGILIADSGNARVRSVSNGGIISTIAGSGTNGNPQLRALRELATKAKFGTTYAITTRSDNGDVYVIDDTNNKIFKISNQDGSITAIIGDGNYGFTEDGSIAEGSSVGGLSGVALNSLGEVIFTESNRIRKILTNGTLVTISGYGNLQDSGQGFSGDGDLAQYASLSSPGRLFIHSDDIYFADQDNYRFRKIFANGTITTIAGTGYGDYGADDILATETYLARPTDIAMNSKGELIISDAKRIRKIDLNGIIVTLAGSNVAGFSGDGGPAADATFGTLGGIYLDSNDDIYVSDPDNHRIRKISLMCPTDYALNGSECIPVCFGVVSNDPSVCSGKGSCTQNNTCQCSPSYYGANCDSFNCSGISSNSTLVCSSHGVCSSPDTCNCENGYYGKNCESFNCFGVNSQNSTNVCSAQGNCTSPDKCNCKTGYLGSNCEMFNCFGVNSQNSSNVCSSQGNCTSPDKCNCKTGYFGSNCESFNCKGIKNSDSSVCSSRGQCISPDNCKCTTVNSYGVNCEFIVEGKISNITATKSNARLNDGSSIKTPYMLLVTTLSIIIMSIFLIL</sequence>
<dbReference type="Gene3D" id="2.120.10.30">
    <property type="entry name" value="TolB, C-terminal domain"/>
    <property type="match status" value="5"/>
</dbReference>
<dbReference type="OrthoDB" id="10266706at2759"/>
<dbReference type="InterPro" id="IPR000742">
    <property type="entry name" value="EGF"/>
</dbReference>
<dbReference type="EMBL" id="GG738853">
    <property type="protein sequence ID" value="EFC47658.1"/>
    <property type="molecule type" value="Genomic_DNA"/>
</dbReference>
<reference evidence="4 5" key="1">
    <citation type="journal article" date="2010" name="Cell">
        <title>The genome of Naegleria gruberi illuminates early eukaryotic versatility.</title>
        <authorList>
            <person name="Fritz-Laylin L.K."/>
            <person name="Prochnik S.E."/>
            <person name="Ginger M.L."/>
            <person name="Dacks J.B."/>
            <person name="Carpenter M.L."/>
            <person name="Field M.C."/>
            <person name="Kuo A."/>
            <person name="Paredez A."/>
            <person name="Chapman J."/>
            <person name="Pham J."/>
            <person name="Shu S."/>
            <person name="Neupane R."/>
            <person name="Cipriano M."/>
            <person name="Mancuso J."/>
            <person name="Tu H."/>
            <person name="Salamov A."/>
            <person name="Lindquist E."/>
            <person name="Shapiro H."/>
            <person name="Lucas S."/>
            <person name="Grigoriev I.V."/>
            <person name="Cande W.Z."/>
            <person name="Fulton C."/>
            <person name="Rokhsar D.S."/>
            <person name="Dawson S.C."/>
        </authorList>
    </citation>
    <scope>NUCLEOTIDE SEQUENCE [LARGE SCALE GENOMIC DNA]</scope>
    <source>
        <strain evidence="4 5">NEG-M</strain>
    </source>
</reference>
<organism evidence="5">
    <name type="scientific">Naegleria gruberi</name>
    <name type="common">Amoeba</name>
    <dbReference type="NCBI Taxonomy" id="5762"/>
    <lineage>
        <taxon>Eukaryota</taxon>
        <taxon>Discoba</taxon>
        <taxon>Heterolobosea</taxon>
        <taxon>Tetramitia</taxon>
        <taxon>Eutetramitia</taxon>
        <taxon>Vahlkampfiidae</taxon>
        <taxon>Naegleria</taxon>
    </lineage>
</organism>
<dbReference type="Pfam" id="PF25021">
    <property type="entry name" value="TEN_NHL"/>
    <property type="match status" value="3"/>
</dbReference>
<dbReference type="PANTHER" id="PTHR46388">
    <property type="entry name" value="NHL REPEAT-CONTAINING PROTEIN 2"/>
    <property type="match status" value="1"/>
</dbReference>
<dbReference type="PROSITE" id="PS50026">
    <property type="entry name" value="EGF_3"/>
    <property type="match status" value="3"/>
</dbReference>
<dbReference type="RefSeq" id="XP_002680402.1">
    <property type="nucleotide sequence ID" value="XM_002680356.1"/>
</dbReference>
<comment type="caution">
    <text evidence="1">Lacks conserved residue(s) required for the propagation of feature annotation.</text>
</comment>
<feature type="disulfide bond" evidence="1">
    <location>
        <begin position="797"/>
        <end position="806"/>
    </location>
</feature>
<feature type="domain" description="EGF-like" evidence="3">
    <location>
        <begin position="855"/>
        <end position="887"/>
    </location>
</feature>
<feature type="domain" description="EGF-like" evidence="3">
    <location>
        <begin position="815"/>
        <end position="847"/>
    </location>
</feature>
<feature type="disulfide bond" evidence="1">
    <location>
        <begin position="877"/>
        <end position="886"/>
    </location>
</feature>
<feature type="disulfide bond" evidence="1">
    <location>
        <begin position="837"/>
        <end position="846"/>
    </location>
</feature>
<feature type="transmembrane region" description="Helical" evidence="2">
    <location>
        <begin position="955"/>
        <end position="973"/>
    </location>
</feature>
<dbReference type="Proteomes" id="UP000006671">
    <property type="component" value="Unassembled WGS sequence"/>
</dbReference>
<dbReference type="GeneID" id="8849469"/>
<keyword evidence="2" id="KW-0472">Membrane</keyword>
<dbReference type="PROSITE" id="PS00022">
    <property type="entry name" value="EGF_1"/>
    <property type="match status" value="3"/>
</dbReference>
<keyword evidence="1" id="KW-0245">EGF-like domain</keyword>
<dbReference type="InterPro" id="IPR011042">
    <property type="entry name" value="6-blade_b-propeller_TolB-like"/>
</dbReference>
<evidence type="ECO:0000256" key="1">
    <source>
        <dbReference type="PROSITE-ProRule" id="PRU00076"/>
    </source>
</evidence>
<keyword evidence="5" id="KW-1185">Reference proteome</keyword>
<evidence type="ECO:0000313" key="4">
    <source>
        <dbReference type="EMBL" id="EFC47658.1"/>
    </source>
</evidence>
<dbReference type="InParanoid" id="D2V5I8"/>
<keyword evidence="2" id="KW-1133">Transmembrane helix</keyword>
<dbReference type="eggNOG" id="KOG1225">
    <property type="taxonomic scope" value="Eukaryota"/>
</dbReference>
<evidence type="ECO:0000313" key="5">
    <source>
        <dbReference type="Proteomes" id="UP000006671"/>
    </source>
</evidence>
<proteinExistence type="predicted"/>
<gene>
    <name evidence="4" type="ORF">NAEGRDRAFT_64093</name>
</gene>
<accession>D2V5I8</accession>
<keyword evidence="2" id="KW-0812">Transmembrane</keyword>
<protein>
    <submittedName>
        <fullName evidence="4">Predicted protein</fullName>
    </submittedName>
</protein>
<dbReference type="SUPFAM" id="SSF63829">
    <property type="entry name" value="Calcium-dependent phosphotriesterase"/>
    <property type="match status" value="2"/>
</dbReference>
<dbReference type="SMART" id="SM00181">
    <property type="entry name" value="EGF"/>
    <property type="match status" value="5"/>
</dbReference>